<comment type="caution">
    <text evidence="1">The sequence shown here is derived from an EMBL/GenBank/DDBJ whole genome shotgun (WGS) entry which is preliminary data.</text>
</comment>
<protein>
    <submittedName>
        <fullName evidence="1">Uncharacterized protein</fullName>
    </submittedName>
</protein>
<proteinExistence type="predicted"/>
<reference evidence="1" key="2">
    <citation type="submission" date="2023-05" db="EMBL/GenBank/DDBJ databases">
        <authorList>
            <consortium name="Lawrence Berkeley National Laboratory"/>
            <person name="Steindorff A."/>
            <person name="Hensen N."/>
            <person name="Bonometti L."/>
            <person name="Westerberg I."/>
            <person name="Brannstrom I.O."/>
            <person name="Guillou S."/>
            <person name="Cros-Aarteil S."/>
            <person name="Calhoun S."/>
            <person name="Haridas S."/>
            <person name="Kuo A."/>
            <person name="Mondo S."/>
            <person name="Pangilinan J."/>
            <person name="Riley R."/>
            <person name="Labutti K."/>
            <person name="Andreopoulos B."/>
            <person name="Lipzen A."/>
            <person name="Chen C."/>
            <person name="Yanf M."/>
            <person name="Daum C."/>
            <person name="Ng V."/>
            <person name="Clum A."/>
            <person name="Ohm R."/>
            <person name="Martin F."/>
            <person name="Silar P."/>
            <person name="Natvig D."/>
            <person name="Lalanne C."/>
            <person name="Gautier V."/>
            <person name="Ament-Velasquez S.L."/>
            <person name="Kruys A."/>
            <person name="Hutchinson M.I."/>
            <person name="Powell A.J."/>
            <person name="Barry K."/>
            <person name="Miller A.N."/>
            <person name="Grigoriev I.V."/>
            <person name="Debuchy R."/>
            <person name="Gladieux P."/>
            <person name="Thoren M.H."/>
            <person name="Johannesson H."/>
        </authorList>
    </citation>
    <scope>NUCLEOTIDE SEQUENCE</scope>
    <source>
        <strain evidence="1">CBS 757.83</strain>
    </source>
</reference>
<gene>
    <name evidence="1" type="ORF">N658DRAFT_491338</name>
</gene>
<evidence type="ECO:0000313" key="2">
    <source>
        <dbReference type="Proteomes" id="UP001305647"/>
    </source>
</evidence>
<dbReference type="Proteomes" id="UP001305647">
    <property type="component" value="Unassembled WGS sequence"/>
</dbReference>
<dbReference type="AlphaFoldDB" id="A0AAN6T683"/>
<evidence type="ECO:0000313" key="1">
    <source>
        <dbReference type="EMBL" id="KAK4106705.1"/>
    </source>
</evidence>
<dbReference type="EMBL" id="MU863624">
    <property type="protein sequence ID" value="KAK4106705.1"/>
    <property type="molecule type" value="Genomic_DNA"/>
</dbReference>
<keyword evidence="2" id="KW-1185">Reference proteome</keyword>
<organism evidence="1 2">
    <name type="scientific">Parathielavia hyrcaniae</name>
    <dbReference type="NCBI Taxonomy" id="113614"/>
    <lineage>
        <taxon>Eukaryota</taxon>
        <taxon>Fungi</taxon>
        <taxon>Dikarya</taxon>
        <taxon>Ascomycota</taxon>
        <taxon>Pezizomycotina</taxon>
        <taxon>Sordariomycetes</taxon>
        <taxon>Sordariomycetidae</taxon>
        <taxon>Sordariales</taxon>
        <taxon>Chaetomiaceae</taxon>
        <taxon>Parathielavia</taxon>
    </lineage>
</organism>
<name>A0AAN6T683_9PEZI</name>
<reference evidence="1" key="1">
    <citation type="journal article" date="2023" name="Mol. Phylogenet. Evol.">
        <title>Genome-scale phylogeny and comparative genomics of the fungal order Sordariales.</title>
        <authorList>
            <person name="Hensen N."/>
            <person name="Bonometti L."/>
            <person name="Westerberg I."/>
            <person name="Brannstrom I.O."/>
            <person name="Guillou S."/>
            <person name="Cros-Aarteil S."/>
            <person name="Calhoun S."/>
            <person name="Haridas S."/>
            <person name="Kuo A."/>
            <person name="Mondo S."/>
            <person name="Pangilinan J."/>
            <person name="Riley R."/>
            <person name="LaButti K."/>
            <person name="Andreopoulos B."/>
            <person name="Lipzen A."/>
            <person name="Chen C."/>
            <person name="Yan M."/>
            <person name="Daum C."/>
            <person name="Ng V."/>
            <person name="Clum A."/>
            <person name="Steindorff A."/>
            <person name="Ohm R.A."/>
            <person name="Martin F."/>
            <person name="Silar P."/>
            <person name="Natvig D.O."/>
            <person name="Lalanne C."/>
            <person name="Gautier V."/>
            <person name="Ament-Velasquez S.L."/>
            <person name="Kruys A."/>
            <person name="Hutchinson M.I."/>
            <person name="Powell A.J."/>
            <person name="Barry K."/>
            <person name="Miller A.N."/>
            <person name="Grigoriev I.V."/>
            <person name="Debuchy R."/>
            <person name="Gladieux P."/>
            <person name="Hiltunen Thoren M."/>
            <person name="Johannesson H."/>
        </authorList>
    </citation>
    <scope>NUCLEOTIDE SEQUENCE</scope>
    <source>
        <strain evidence="1">CBS 757.83</strain>
    </source>
</reference>
<accession>A0AAN6T683</accession>
<sequence>MMGSKILHSQVRTTVVPVGLETVNYIQLPPSLCLGARGAKPVLVAPGPMGAFSAPIAPGQRCG</sequence>